<comment type="activity regulation">
    <text evidence="10">Na(+) is not transported, but it plays an essential structural role and its presence is essential for fluoride channel function.</text>
</comment>
<keyword evidence="10" id="KW-0813">Transport</keyword>
<gene>
    <name evidence="10" type="primary">fluC</name>
    <name evidence="10" type="synonym">crcB</name>
    <name evidence="11" type="ORF">SAMN05421803_10680</name>
</gene>
<feature type="binding site" evidence="10">
    <location>
        <position position="85"/>
    </location>
    <ligand>
        <name>Na(+)</name>
        <dbReference type="ChEBI" id="CHEBI:29101"/>
        <note>structural</note>
    </ligand>
</feature>
<evidence type="ECO:0000256" key="8">
    <source>
        <dbReference type="ARBA" id="ARBA00035585"/>
    </source>
</evidence>
<dbReference type="OrthoDB" id="4408652at2"/>
<dbReference type="HAMAP" id="MF_00454">
    <property type="entry name" value="FluC"/>
    <property type="match status" value="1"/>
</dbReference>
<keyword evidence="3 10" id="KW-0812">Transmembrane</keyword>
<reference evidence="11 12" key="1">
    <citation type="submission" date="2016-11" db="EMBL/GenBank/DDBJ databases">
        <authorList>
            <person name="Jaros S."/>
            <person name="Januszkiewicz K."/>
            <person name="Wedrychowicz H."/>
        </authorList>
    </citation>
    <scope>NUCLEOTIDE SEQUENCE [LARGE SCALE GENOMIC DNA]</scope>
    <source>
        <strain evidence="11 12">CGMCC 4.5723</strain>
    </source>
</reference>
<keyword evidence="4 10" id="KW-1133">Transmembrane helix</keyword>
<keyword evidence="5 10" id="KW-0472">Membrane</keyword>
<dbReference type="GO" id="GO:0046872">
    <property type="term" value="F:metal ion binding"/>
    <property type="evidence" value="ECO:0007669"/>
    <property type="project" value="UniProtKB-KW"/>
</dbReference>
<protein>
    <recommendedName>
        <fullName evidence="10">Fluoride-specific ion channel FluC</fullName>
    </recommendedName>
</protein>
<keyword evidence="10" id="KW-0915">Sodium</keyword>
<sequence>MPASPRPASAPRRASVAAVVALGGGLGALARHAATLPQQTGALPWTVLAVNTLGCALIGVLMVAVTETWDAHPLLRPFLGVGVLGGFTTFSAYAADVHTLLGQGRPAVAALYLAGTVAAALAAVWAGTALARRVLPGPRPGGRERP</sequence>
<evidence type="ECO:0000256" key="1">
    <source>
        <dbReference type="ARBA" id="ARBA00004651"/>
    </source>
</evidence>
<keyword evidence="12" id="KW-1185">Reference proteome</keyword>
<name>A0A1M6JCB0_9ACTN</name>
<keyword evidence="10" id="KW-0479">Metal-binding</keyword>
<comment type="similarity">
    <text evidence="7 10">Belongs to the fluoride channel Fluc/FEX (TC 1.A.43) family.</text>
</comment>
<dbReference type="PANTHER" id="PTHR28259">
    <property type="entry name" value="FLUORIDE EXPORT PROTEIN 1-RELATED"/>
    <property type="match status" value="1"/>
</dbReference>
<keyword evidence="2 10" id="KW-1003">Cell membrane</keyword>
<dbReference type="GO" id="GO:0140114">
    <property type="term" value="P:cellular detoxification of fluoride"/>
    <property type="evidence" value="ECO:0007669"/>
    <property type="project" value="UniProtKB-UniRule"/>
</dbReference>
<keyword evidence="10" id="KW-0406">Ion transport</keyword>
<evidence type="ECO:0000256" key="3">
    <source>
        <dbReference type="ARBA" id="ARBA00022692"/>
    </source>
</evidence>
<dbReference type="InterPro" id="IPR003691">
    <property type="entry name" value="FluC"/>
</dbReference>
<evidence type="ECO:0000313" key="12">
    <source>
        <dbReference type="Proteomes" id="UP000184452"/>
    </source>
</evidence>
<dbReference type="PANTHER" id="PTHR28259:SF1">
    <property type="entry name" value="FLUORIDE EXPORT PROTEIN 1-RELATED"/>
    <property type="match status" value="1"/>
</dbReference>
<feature type="binding site" evidence="10">
    <location>
        <position position="88"/>
    </location>
    <ligand>
        <name>Na(+)</name>
        <dbReference type="ChEBI" id="CHEBI:29101"/>
        <note>structural</note>
    </ligand>
</feature>
<dbReference type="AlphaFoldDB" id="A0A1M6JCB0"/>
<dbReference type="GO" id="GO:0062054">
    <property type="term" value="F:fluoride channel activity"/>
    <property type="evidence" value="ECO:0007669"/>
    <property type="project" value="UniProtKB-UniRule"/>
</dbReference>
<evidence type="ECO:0000256" key="9">
    <source>
        <dbReference type="ARBA" id="ARBA00049940"/>
    </source>
</evidence>
<dbReference type="Pfam" id="PF02537">
    <property type="entry name" value="CRCB"/>
    <property type="match status" value="1"/>
</dbReference>
<dbReference type="STRING" id="758803.SAMN05421803_10680"/>
<comment type="function">
    <text evidence="9 10">Fluoride-specific ion channel. Important for reducing fluoride concentration in the cell, thus reducing its toxicity.</text>
</comment>
<feature type="transmembrane region" description="Helical" evidence="10">
    <location>
        <begin position="107"/>
        <end position="131"/>
    </location>
</feature>
<feature type="transmembrane region" description="Helical" evidence="10">
    <location>
        <begin position="43"/>
        <end position="65"/>
    </location>
</feature>
<comment type="catalytic activity">
    <reaction evidence="8">
        <text>fluoride(in) = fluoride(out)</text>
        <dbReference type="Rhea" id="RHEA:76159"/>
        <dbReference type="ChEBI" id="CHEBI:17051"/>
    </reaction>
    <physiologicalReaction direction="left-to-right" evidence="8">
        <dbReference type="Rhea" id="RHEA:76160"/>
    </physiologicalReaction>
</comment>
<evidence type="ECO:0000256" key="6">
    <source>
        <dbReference type="ARBA" id="ARBA00023303"/>
    </source>
</evidence>
<evidence type="ECO:0000256" key="2">
    <source>
        <dbReference type="ARBA" id="ARBA00022475"/>
    </source>
</evidence>
<evidence type="ECO:0000256" key="7">
    <source>
        <dbReference type="ARBA" id="ARBA00035120"/>
    </source>
</evidence>
<evidence type="ECO:0000256" key="4">
    <source>
        <dbReference type="ARBA" id="ARBA00022989"/>
    </source>
</evidence>
<dbReference type="RefSeq" id="WP_073379262.1">
    <property type="nucleotide sequence ID" value="NZ_FQZK01000006.1"/>
</dbReference>
<evidence type="ECO:0000313" key="11">
    <source>
        <dbReference type="EMBL" id="SHJ44329.1"/>
    </source>
</evidence>
<proteinExistence type="inferred from homology"/>
<accession>A0A1M6JCB0</accession>
<feature type="transmembrane region" description="Helical" evidence="10">
    <location>
        <begin position="77"/>
        <end position="95"/>
    </location>
</feature>
<dbReference type="Proteomes" id="UP000184452">
    <property type="component" value="Unassembled WGS sequence"/>
</dbReference>
<keyword evidence="6 10" id="KW-0407">Ion channel</keyword>
<dbReference type="GO" id="GO:0005886">
    <property type="term" value="C:plasma membrane"/>
    <property type="evidence" value="ECO:0007669"/>
    <property type="project" value="UniProtKB-SubCell"/>
</dbReference>
<evidence type="ECO:0000256" key="10">
    <source>
        <dbReference type="HAMAP-Rule" id="MF_00454"/>
    </source>
</evidence>
<evidence type="ECO:0000256" key="5">
    <source>
        <dbReference type="ARBA" id="ARBA00023136"/>
    </source>
</evidence>
<comment type="subcellular location">
    <subcellularLocation>
        <location evidence="1 10">Cell membrane</location>
        <topology evidence="1 10">Multi-pass membrane protein</topology>
    </subcellularLocation>
</comment>
<organism evidence="11 12">
    <name type="scientific">Nocardiopsis flavescens</name>
    <dbReference type="NCBI Taxonomy" id="758803"/>
    <lineage>
        <taxon>Bacteria</taxon>
        <taxon>Bacillati</taxon>
        <taxon>Actinomycetota</taxon>
        <taxon>Actinomycetes</taxon>
        <taxon>Streptosporangiales</taxon>
        <taxon>Nocardiopsidaceae</taxon>
        <taxon>Nocardiopsis</taxon>
    </lineage>
</organism>
<dbReference type="EMBL" id="FQZK01000006">
    <property type="protein sequence ID" value="SHJ44329.1"/>
    <property type="molecule type" value="Genomic_DNA"/>
</dbReference>